<evidence type="ECO:0000313" key="1">
    <source>
        <dbReference type="EMBL" id="GFO68972.1"/>
    </source>
</evidence>
<keyword evidence="2" id="KW-1185">Reference proteome</keyword>
<reference evidence="2" key="1">
    <citation type="submission" date="2020-06" db="EMBL/GenBank/DDBJ databases">
        <title>Draft genomic sequecing of Geomonas sp. Red745.</title>
        <authorList>
            <person name="Itoh H."/>
            <person name="Xu Z.X."/>
            <person name="Ushijima N."/>
            <person name="Masuda Y."/>
            <person name="Shiratori Y."/>
            <person name="Senoo K."/>
        </authorList>
    </citation>
    <scope>NUCLEOTIDE SEQUENCE [LARGE SCALE GENOMIC DNA]</scope>
    <source>
        <strain evidence="2">Red745</strain>
    </source>
</reference>
<dbReference type="EMBL" id="BLXZ01000005">
    <property type="protein sequence ID" value="GFO68972.1"/>
    <property type="molecule type" value="Genomic_DNA"/>
</dbReference>
<dbReference type="AlphaFoldDB" id="A0A6V8N8R4"/>
<accession>A0A6V8N8R4</accession>
<evidence type="ECO:0000313" key="2">
    <source>
        <dbReference type="Proteomes" id="UP000587586"/>
    </source>
</evidence>
<name>A0A6V8N8R4_9BACT</name>
<sequence>MPRAFTDIVAHYLAGGIAQEKYQLMEGGHDAHRLKVATRDDDEEVEHIIRTKDENGGGTIRKEAVAEDVRQTISMTAVWSVIEELAAAIAEHKEIQVEALAPFWARLGT</sequence>
<organism evidence="1 2">
    <name type="scientific">Geomonas limicola</name>
    <dbReference type="NCBI Taxonomy" id="2740186"/>
    <lineage>
        <taxon>Bacteria</taxon>
        <taxon>Pseudomonadati</taxon>
        <taxon>Thermodesulfobacteriota</taxon>
        <taxon>Desulfuromonadia</taxon>
        <taxon>Geobacterales</taxon>
        <taxon>Geobacteraceae</taxon>
        <taxon>Geomonas</taxon>
    </lineage>
</organism>
<comment type="caution">
    <text evidence="1">The sequence shown here is derived from an EMBL/GenBank/DDBJ whole genome shotgun (WGS) entry which is preliminary data.</text>
</comment>
<dbReference type="Proteomes" id="UP000587586">
    <property type="component" value="Unassembled WGS sequence"/>
</dbReference>
<protein>
    <submittedName>
        <fullName evidence="1">Uncharacterized protein</fullName>
    </submittedName>
</protein>
<proteinExistence type="predicted"/>
<gene>
    <name evidence="1" type="ORF">GMLC_25510</name>
</gene>